<evidence type="ECO:0000256" key="21">
    <source>
        <dbReference type="ARBA" id="ARBA00023278"/>
    </source>
</evidence>
<dbReference type="PANTHER" id="PTHR24278:SF0">
    <property type="entry name" value="VITAMIN K-DEPENDENT PROTEIN C"/>
    <property type="match status" value="1"/>
</dbReference>
<dbReference type="PROSITE" id="PS01186">
    <property type="entry name" value="EGF_2"/>
    <property type="match status" value="1"/>
</dbReference>
<evidence type="ECO:0000256" key="18">
    <source>
        <dbReference type="ARBA" id="ARBA00023145"/>
    </source>
</evidence>
<dbReference type="SMART" id="SM00179">
    <property type="entry name" value="EGF_CA"/>
    <property type="match status" value="1"/>
</dbReference>
<reference evidence="38" key="1">
    <citation type="submission" date="2025-08" db="UniProtKB">
        <authorList>
            <consortium name="RefSeq"/>
        </authorList>
    </citation>
    <scope>IDENTIFICATION</scope>
</reference>
<dbReference type="Gene3D" id="2.40.10.10">
    <property type="entry name" value="Trypsin-like serine proteases"/>
    <property type="match status" value="2"/>
</dbReference>
<comment type="caution">
    <text evidence="30">Lacks conserved residue(s) required for the propagation of feature annotation.</text>
</comment>
<keyword evidence="4" id="KW-0301">Gamma-carboxyglutamic acid</keyword>
<dbReference type="Pfam" id="PF12661">
    <property type="entry name" value="hEGF"/>
    <property type="match status" value="1"/>
</dbReference>
<dbReference type="FunFam" id="2.10.25.10:FF:000567">
    <property type="entry name" value="Vitamin K-dependent protein C"/>
    <property type="match status" value="1"/>
</dbReference>
<evidence type="ECO:0000256" key="31">
    <source>
        <dbReference type="RuleBase" id="RU363034"/>
    </source>
</evidence>
<evidence type="ECO:0000256" key="19">
    <source>
        <dbReference type="ARBA" id="ARBA00023157"/>
    </source>
</evidence>
<dbReference type="GO" id="GO:0004252">
    <property type="term" value="F:serine-type endopeptidase activity"/>
    <property type="evidence" value="ECO:0007669"/>
    <property type="project" value="UniProtKB-EC"/>
</dbReference>
<keyword evidence="7 31" id="KW-0645">Protease</keyword>
<evidence type="ECO:0000313" key="37">
    <source>
        <dbReference type="Proteomes" id="UP000515203"/>
    </source>
</evidence>
<dbReference type="PRINTS" id="PR00001">
    <property type="entry name" value="GLABLOOD"/>
</dbReference>
<evidence type="ECO:0000256" key="5">
    <source>
        <dbReference type="ARBA" id="ARBA00022525"/>
    </source>
</evidence>
<keyword evidence="17" id="KW-0094">Blood coagulation</keyword>
<dbReference type="GO" id="GO:0007596">
    <property type="term" value="P:blood coagulation"/>
    <property type="evidence" value="ECO:0007669"/>
    <property type="project" value="UniProtKB-KW"/>
</dbReference>
<dbReference type="PROSITE" id="PS00022">
    <property type="entry name" value="EGF_1"/>
    <property type="match status" value="1"/>
</dbReference>
<evidence type="ECO:0000256" key="12">
    <source>
        <dbReference type="ARBA" id="ARBA00022801"/>
    </source>
</evidence>
<evidence type="ECO:0000259" key="34">
    <source>
        <dbReference type="PROSITE" id="PS50026"/>
    </source>
</evidence>
<dbReference type="OrthoDB" id="9028152at2759"/>
<evidence type="ECO:0000256" key="26">
    <source>
        <dbReference type="ARBA" id="ARBA00040219"/>
    </source>
</evidence>
<evidence type="ECO:0000256" key="22">
    <source>
        <dbReference type="ARBA" id="ARBA00036045"/>
    </source>
</evidence>
<evidence type="ECO:0000256" key="15">
    <source>
        <dbReference type="ARBA" id="ARBA00022837"/>
    </source>
</evidence>
<dbReference type="FunFam" id="2.40.10.10:FF:000365">
    <property type="match status" value="1"/>
</dbReference>
<dbReference type="PROSITE" id="PS00135">
    <property type="entry name" value="TRYPSIN_SER"/>
    <property type="match status" value="1"/>
</dbReference>
<dbReference type="InterPro" id="IPR033116">
    <property type="entry name" value="TRYPSIN_SER"/>
</dbReference>
<evidence type="ECO:0000256" key="33">
    <source>
        <dbReference type="SAM" id="SignalP"/>
    </source>
</evidence>
<evidence type="ECO:0000256" key="32">
    <source>
        <dbReference type="SAM" id="MobiDB-lite"/>
    </source>
</evidence>
<dbReference type="GO" id="GO:0005509">
    <property type="term" value="F:calcium ion binding"/>
    <property type="evidence" value="ECO:0007669"/>
    <property type="project" value="InterPro"/>
</dbReference>
<gene>
    <name evidence="38" type="primary">Proc</name>
</gene>
<evidence type="ECO:0000256" key="9">
    <source>
        <dbReference type="ARBA" id="ARBA00022696"/>
    </source>
</evidence>
<dbReference type="Gene3D" id="2.10.25.10">
    <property type="entry name" value="Laminin"/>
    <property type="match status" value="2"/>
</dbReference>
<dbReference type="Pfam" id="PF14670">
    <property type="entry name" value="FXa_inhibition"/>
    <property type="match status" value="1"/>
</dbReference>
<dbReference type="Pfam" id="PF00594">
    <property type="entry name" value="Gla"/>
    <property type="match status" value="1"/>
</dbReference>
<feature type="chain" id="PRO_5028040939" description="Vitamin K-dependent protein C" evidence="33">
    <location>
        <begin position="40"/>
        <end position="620"/>
    </location>
</feature>
<dbReference type="SUPFAM" id="SSF50494">
    <property type="entry name" value="Trypsin-like serine proteases"/>
    <property type="match status" value="1"/>
</dbReference>
<dbReference type="InterPro" id="IPR050442">
    <property type="entry name" value="Peptidase_S1_coag_factors"/>
</dbReference>
<dbReference type="CDD" id="cd00190">
    <property type="entry name" value="Tryp_SPc"/>
    <property type="match status" value="1"/>
</dbReference>
<dbReference type="InterPro" id="IPR001881">
    <property type="entry name" value="EGF-like_Ca-bd_dom"/>
</dbReference>
<evidence type="ECO:0000256" key="29">
    <source>
        <dbReference type="ARBA" id="ARBA00042906"/>
    </source>
</evidence>
<evidence type="ECO:0000256" key="13">
    <source>
        <dbReference type="ARBA" id="ARBA00022824"/>
    </source>
</evidence>
<keyword evidence="18" id="KW-0865">Zymogen</keyword>
<dbReference type="AlphaFoldDB" id="A0A6P6E002"/>
<feature type="disulfide bond" evidence="30">
    <location>
        <begin position="122"/>
        <end position="132"/>
    </location>
</feature>
<dbReference type="GO" id="GO:0006508">
    <property type="term" value="P:proteolysis"/>
    <property type="evidence" value="ECO:0007669"/>
    <property type="project" value="UniProtKB-KW"/>
</dbReference>
<dbReference type="FunFam" id="2.10.25.10:FF:000549">
    <property type="entry name" value="Vitamin K-dependent protein C"/>
    <property type="match status" value="1"/>
</dbReference>
<keyword evidence="13" id="KW-0256">Endoplasmic reticulum</keyword>
<dbReference type="PROSITE" id="PS00010">
    <property type="entry name" value="ASX_HYDROXYL"/>
    <property type="match status" value="1"/>
</dbReference>
<dbReference type="InterPro" id="IPR001314">
    <property type="entry name" value="Peptidase_S1A"/>
</dbReference>
<dbReference type="InterPro" id="IPR000152">
    <property type="entry name" value="EGF-type_Asp/Asn_hydroxyl_site"/>
</dbReference>
<dbReference type="PRINTS" id="PR00722">
    <property type="entry name" value="CHYMOTRYPSIN"/>
</dbReference>
<dbReference type="FunFam" id="4.10.740.10:FF:000001">
    <property type="entry name" value="vitamin K-dependent protein S"/>
    <property type="match status" value="1"/>
</dbReference>
<keyword evidence="9" id="KW-0356">Hemostasis</keyword>
<dbReference type="SUPFAM" id="SSF57630">
    <property type="entry name" value="GLA-domain"/>
    <property type="match status" value="1"/>
</dbReference>
<accession>A0A6P6E002</accession>
<feature type="domain" description="Gla" evidence="36">
    <location>
        <begin position="63"/>
        <end position="109"/>
    </location>
</feature>
<sequence length="620" mass="69225">MAAGRQSCSLARAHPCVSDGRMWQLAGLLLFLATWGVSSKPVPPDAVFSSSQRAHQVLRIRKRANAFLEEVRPGNLERECYEEICDFEEAKEIFHNVDATLAFWSSYFDGDQCKSLPPEHPCASLCCEHGTCVDGLGSFTCTCNPGWEGRFCQNEVGFSNCSVDNGGCAHYCLAEGESRRCSCAPGYQLADDHLQCEPSVIFPCGRIQKQVEKKRSNYKRDTDQVEQEGQDEPLDPRVVNGTETRHEVEQEGQDELLDPRIINGTETRHKVEQEGQDEPLDPRIINGTETRHEVEQEGQDEPLDPKVVNSTETRHEVEEGQDEPLDPRVVNGTETRHEVEQEGQDEPLDPRVVNSTENRHGVEEEDQDEQLDPRIVNGTETRHGENPWQVMLLDSKKKLACGGVLIHSSWVLTAAHCVDGSRKLSVRLGEYDLRRRDKGEVELDIKKIFIHPNYTRRTTNNDIALLRLAQPTALSKTIVPICLPDSGLAERELTQAGQETVVTGWGFQSERKGDPRRNPTSVLSSIRIPVAPRDECIQVMQNVVSENMLCAGILGDTRDACDGDSGGPMVASFQGTWFLVGLVSWGEGCGLPTNYGVYTKVSRYLDWIHSHIRDKDSPVP</sequence>
<keyword evidence="14 31" id="KW-0720">Serine protease</keyword>
<dbReference type="SMART" id="SM00181">
    <property type="entry name" value="EGF"/>
    <property type="match status" value="2"/>
</dbReference>
<dbReference type="InterPro" id="IPR017857">
    <property type="entry name" value="Coagulation_fac-like_Gla_dom"/>
</dbReference>
<evidence type="ECO:0000256" key="3">
    <source>
        <dbReference type="ARBA" id="ARBA00004613"/>
    </source>
</evidence>
<dbReference type="PROSITE" id="PS00011">
    <property type="entry name" value="GLA_1"/>
    <property type="match status" value="1"/>
</dbReference>
<dbReference type="GeneID" id="101575114"/>
<feature type="domain" description="EGF-like" evidence="34">
    <location>
        <begin position="118"/>
        <end position="153"/>
    </location>
</feature>
<dbReference type="Proteomes" id="UP000515203">
    <property type="component" value="Unplaced"/>
</dbReference>
<dbReference type="SMART" id="SM00020">
    <property type="entry name" value="Tryp_SPc"/>
    <property type="match status" value="1"/>
</dbReference>
<dbReference type="InterPro" id="IPR035972">
    <property type="entry name" value="GLA-like_dom_SF"/>
</dbReference>
<evidence type="ECO:0000256" key="17">
    <source>
        <dbReference type="ARBA" id="ARBA00023084"/>
    </source>
</evidence>
<evidence type="ECO:0000313" key="38">
    <source>
        <dbReference type="RefSeq" id="XP_023565502.1"/>
    </source>
</evidence>
<keyword evidence="8" id="KW-0165">Cleavage on pair of basic residues</keyword>
<comment type="catalytic activity">
    <reaction evidence="22">
        <text>Degradation of blood coagulation factors Va and VIIIa.</text>
        <dbReference type="EC" id="3.4.21.69"/>
    </reaction>
</comment>
<comment type="subunit">
    <text evidence="24">Synthesized as a single chain precursor, which is cleaved into a light chain and a heavy chain held together by a disulfide bond. The enzyme is then activated by thrombin, which cleaves a tetradecapeptide from the amino end of the heavy chain; this reaction, which occurs at the surface of endothelial cells, is strongly promoted by thrombomodulin.</text>
</comment>
<feature type="region of interest" description="Disordered" evidence="32">
    <location>
        <begin position="291"/>
        <end position="330"/>
    </location>
</feature>
<dbReference type="InterPro" id="IPR018097">
    <property type="entry name" value="EGF_Ca-bd_CS"/>
</dbReference>
<evidence type="ECO:0000256" key="7">
    <source>
        <dbReference type="ARBA" id="ARBA00022670"/>
    </source>
</evidence>
<evidence type="ECO:0000256" key="24">
    <source>
        <dbReference type="ARBA" id="ARBA00038638"/>
    </source>
</evidence>
<keyword evidence="10 33" id="KW-0732">Signal</keyword>
<dbReference type="InterPro" id="IPR043504">
    <property type="entry name" value="Peptidase_S1_PA_chymotrypsin"/>
</dbReference>
<name>A0A6P6E002_OCTDE</name>
<keyword evidence="15" id="KW-0106">Calcium</keyword>
<evidence type="ECO:0000259" key="35">
    <source>
        <dbReference type="PROSITE" id="PS50240"/>
    </source>
</evidence>
<evidence type="ECO:0000256" key="6">
    <source>
        <dbReference type="ARBA" id="ARBA00022536"/>
    </source>
</evidence>
<dbReference type="InParanoid" id="A0A6P6E002"/>
<evidence type="ECO:0000256" key="1">
    <source>
        <dbReference type="ARBA" id="ARBA00004240"/>
    </source>
</evidence>
<dbReference type="InterPro" id="IPR000294">
    <property type="entry name" value="GLA_domain"/>
</dbReference>
<dbReference type="PROSITE" id="PS50998">
    <property type="entry name" value="GLA_2"/>
    <property type="match status" value="1"/>
</dbReference>
<dbReference type="CTD" id="5624"/>
<dbReference type="GO" id="GO:0030195">
    <property type="term" value="P:negative regulation of blood coagulation"/>
    <property type="evidence" value="ECO:0007669"/>
    <property type="project" value="UniProtKB-ARBA"/>
</dbReference>
<evidence type="ECO:0000256" key="4">
    <source>
        <dbReference type="ARBA" id="ARBA00022479"/>
    </source>
</evidence>
<dbReference type="GO" id="GO:0005794">
    <property type="term" value="C:Golgi apparatus"/>
    <property type="evidence" value="ECO:0007669"/>
    <property type="project" value="UniProtKB-SubCell"/>
</dbReference>
<evidence type="ECO:0000256" key="30">
    <source>
        <dbReference type="PROSITE-ProRule" id="PRU00076"/>
    </source>
</evidence>
<protein>
    <recommendedName>
        <fullName evidence="26">Vitamin K-dependent protein C</fullName>
        <ecNumber evidence="25">3.4.21.69</ecNumber>
    </recommendedName>
    <alternativeName>
        <fullName evidence="29">Anticoagulant protein C</fullName>
    </alternativeName>
    <alternativeName>
        <fullName evidence="27">Autoprothrombin IIA</fullName>
    </alternativeName>
    <alternativeName>
        <fullName evidence="28">Blood coagulation factor XIV</fullName>
    </alternativeName>
</protein>
<evidence type="ECO:0000256" key="11">
    <source>
        <dbReference type="ARBA" id="ARBA00022737"/>
    </source>
</evidence>
<comment type="function">
    <text evidence="23">Protein C is a vitamin K-dependent serine protease that regulates blood coagulation by inactivating factors Va and VIIIa in the presence of calcium ions and phospholipids. Exerts a protective effect on the endothelial cell barrier function.</text>
</comment>
<dbReference type="SMART" id="SM00069">
    <property type="entry name" value="GLA"/>
    <property type="match status" value="1"/>
</dbReference>
<dbReference type="GO" id="GO:0005615">
    <property type="term" value="C:extracellular space"/>
    <property type="evidence" value="ECO:0007669"/>
    <property type="project" value="TreeGrafter"/>
</dbReference>
<evidence type="ECO:0000256" key="8">
    <source>
        <dbReference type="ARBA" id="ARBA00022685"/>
    </source>
</evidence>
<keyword evidence="16" id="KW-0333">Golgi apparatus</keyword>
<keyword evidence="6 30" id="KW-0245">EGF-like domain</keyword>
<dbReference type="PANTHER" id="PTHR24278">
    <property type="entry name" value="COAGULATION FACTOR"/>
    <property type="match status" value="1"/>
</dbReference>
<evidence type="ECO:0000256" key="14">
    <source>
        <dbReference type="ARBA" id="ARBA00022825"/>
    </source>
</evidence>
<dbReference type="SUPFAM" id="SSF57196">
    <property type="entry name" value="EGF/Laminin"/>
    <property type="match status" value="2"/>
</dbReference>
<dbReference type="PROSITE" id="PS01187">
    <property type="entry name" value="EGF_CA"/>
    <property type="match status" value="1"/>
</dbReference>
<dbReference type="InterPro" id="IPR018114">
    <property type="entry name" value="TRYPSIN_HIS"/>
</dbReference>
<keyword evidence="19 30" id="KW-1015">Disulfide bond</keyword>
<proteinExistence type="predicted"/>
<evidence type="ECO:0000256" key="10">
    <source>
        <dbReference type="ARBA" id="ARBA00022729"/>
    </source>
</evidence>
<dbReference type="InterPro" id="IPR013032">
    <property type="entry name" value="EGF-like_CS"/>
</dbReference>
<dbReference type="FunCoup" id="A0A6P6E002">
    <property type="interactions" value="58"/>
</dbReference>
<comment type="subcellular location">
    <subcellularLocation>
        <location evidence="1">Endoplasmic reticulum</location>
    </subcellularLocation>
    <subcellularLocation>
        <location evidence="2">Golgi apparatus</location>
    </subcellularLocation>
    <subcellularLocation>
        <location evidence="3">Secreted</location>
    </subcellularLocation>
</comment>
<dbReference type="PROSITE" id="PS50240">
    <property type="entry name" value="TRYPSIN_DOM"/>
    <property type="match status" value="1"/>
</dbReference>
<keyword evidence="21" id="KW-0379">Hydroxylation</keyword>
<dbReference type="EC" id="3.4.21.69" evidence="25"/>
<dbReference type="CDD" id="cd00054">
    <property type="entry name" value="EGF_CA"/>
    <property type="match status" value="1"/>
</dbReference>
<evidence type="ECO:0000256" key="20">
    <source>
        <dbReference type="ARBA" id="ARBA00023180"/>
    </source>
</evidence>
<keyword evidence="37" id="KW-1185">Reference proteome</keyword>
<feature type="region of interest" description="Disordered" evidence="32">
    <location>
        <begin position="215"/>
        <end position="239"/>
    </location>
</feature>
<dbReference type="InterPro" id="IPR001254">
    <property type="entry name" value="Trypsin_dom"/>
</dbReference>
<evidence type="ECO:0000256" key="28">
    <source>
        <dbReference type="ARBA" id="ARBA00042403"/>
    </source>
</evidence>
<dbReference type="FunFam" id="2.40.10.10:FF:000256">
    <property type="entry name" value="Vitamin K-dependent protein C"/>
    <property type="match status" value="1"/>
</dbReference>
<keyword evidence="11" id="KW-0677">Repeat</keyword>
<dbReference type="Gene3D" id="4.10.740.10">
    <property type="entry name" value="Coagulation Factor IX"/>
    <property type="match status" value="1"/>
</dbReference>
<organism evidence="37 38">
    <name type="scientific">Octodon degus</name>
    <name type="common">Degu</name>
    <name type="synonym">Sciurus degus</name>
    <dbReference type="NCBI Taxonomy" id="10160"/>
    <lineage>
        <taxon>Eukaryota</taxon>
        <taxon>Metazoa</taxon>
        <taxon>Chordata</taxon>
        <taxon>Craniata</taxon>
        <taxon>Vertebrata</taxon>
        <taxon>Euteleostomi</taxon>
        <taxon>Mammalia</taxon>
        <taxon>Eutheria</taxon>
        <taxon>Euarchontoglires</taxon>
        <taxon>Glires</taxon>
        <taxon>Rodentia</taxon>
        <taxon>Hystricomorpha</taxon>
        <taxon>Octodontidae</taxon>
        <taxon>Octodon</taxon>
    </lineage>
</organism>
<evidence type="ECO:0000259" key="36">
    <source>
        <dbReference type="PROSITE" id="PS50998"/>
    </source>
</evidence>
<feature type="disulfide bond" evidence="30">
    <location>
        <begin position="143"/>
        <end position="152"/>
    </location>
</feature>
<dbReference type="InterPro" id="IPR000742">
    <property type="entry name" value="EGF"/>
</dbReference>
<evidence type="ECO:0000256" key="25">
    <source>
        <dbReference type="ARBA" id="ARBA00038995"/>
    </source>
</evidence>
<evidence type="ECO:0000256" key="2">
    <source>
        <dbReference type="ARBA" id="ARBA00004555"/>
    </source>
</evidence>
<evidence type="ECO:0000256" key="23">
    <source>
        <dbReference type="ARBA" id="ARBA00037553"/>
    </source>
</evidence>
<dbReference type="Pfam" id="PF00089">
    <property type="entry name" value="Trypsin"/>
    <property type="match status" value="1"/>
</dbReference>
<dbReference type="PROSITE" id="PS00134">
    <property type="entry name" value="TRYPSIN_HIS"/>
    <property type="match status" value="1"/>
</dbReference>
<dbReference type="GO" id="GO:0005783">
    <property type="term" value="C:endoplasmic reticulum"/>
    <property type="evidence" value="ECO:0007669"/>
    <property type="project" value="UniProtKB-SubCell"/>
</dbReference>
<dbReference type="PROSITE" id="PS50026">
    <property type="entry name" value="EGF_3"/>
    <property type="match status" value="1"/>
</dbReference>
<feature type="signal peptide" evidence="33">
    <location>
        <begin position="1"/>
        <end position="39"/>
    </location>
</feature>
<keyword evidence="12 31" id="KW-0378">Hydrolase</keyword>
<dbReference type="RefSeq" id="XP_023565502.1">
    <property type="nucleotide sequence ID" value="XM_023709734.1"/>
</dbReference>
<keyword evidence="5" id="KW-0964">Secreted</keyword>
<feature type="domain" description="Peptidase S1" evidence="35">
    <location>
        <begin position="375"/>
        <end position="613"/>
    </location>
</feature>
<keyword evidence="20" id="KW-0325">Glycoprotein</keyword>
<dbReference type="InterPro" id="IPR009003">
    <property type="entry name" value="Peptidase_S1_PA"/>
</dbReference>
<feature type="compositionally biased region" description="Acidic residues" evidence="32">
    <location>
        <begin position="224"/>
        <end position="233"/>
    </location>
</feature>
<evidence type="ECO:0000256" key="27">
    <source>
        <dbReference type="ARBA" id="ARBA00041306"/>
    </source>
</evidence>
<evidence type="ECO:0000256" key="16">
    <source>
        <dbReference type="ARBA" id="ARBA00023034"/>
    </source>
</evidence>